<dbReference type="EMBL" id="MRZV01000863">
    <property type="protein sequence ID" value="PIK43272.1"/>
    <property type="molecule type" value="Genomic_DNA"/>
</dbReference>
<evidence type="ECO:0000313" key="9">
    <source>
        <dbReference type="Proteomes" id="UP000230750"/>
    </source>
</evidence>
<feature type="transmembrane region" description="Helical" evidence="6">
    <location>
        <begin position="202"/>
        <end position="223"/>
    </location>
</feature>
<feature type="transmembrane region" description="Helical" evidence="6">
    <location>
        <begin position="20"/>
        <end position="41"/>
    </location>
</feature>
<evidence type="ECO:0000259" key="7">
    <source>
        <dbReference type="PROSITE" id="PS50850"/>
    </source>
</evidence>
<feature type="transmembrane region" description="Helical" evidence="6">
    <location>
        <begin position="112"/>
        <end position="133"/>
    </location>
</feature>
<evidence type="ECO:0000256" key="5">
    <source>
        <dbReference type="SAM" id="MobiDB-lite"/>
    </source>
</evidence>
<comment type="subcellular location">
    <subcellularLocation>
        <location evidence="1">Membrane</location>
        <topology evidence="1">Multi-pass membrane protein</topology>
    </subcellularLocation>
</comment>
<dbReference type="Pfam" id="PF00083">
    <property type="entry name" value="Sugar_tr"/>
    <property type="match status" value="1"/>
</dbReference>
<feature type="domain" description="Major facilitator superfamily (MFS) profile" evidence="7">
    <location>
        <begin position="16"/>
        <end position="508"/>
    </location>
</feature>
<gene>
    <name evidence="8" type="ORF">BSL78_19863</name>
</gene>
<dbReference type="PROSITE" id="PS50850">
    <property type="entry name" value="MFS"/>
    <property type="match status" value="1"/>
</dbReference>
<evidence type="ECO:0000256" key="4">
    <source>
        <dbReference type="ARBA" id="ARBA00023136"/>
    </source>
</evidence>
<keyword evidence="2 6" id="KW-0812">Transmembrane</keyword>
<evidence type="ECO:0000256" key="2">
    <source>
        <dbReference type="ARBA" id="ARBA00022692"/>
    </source>
</evidence>
<dbReference type="STRING" id="307972.A0A2G8K5L2"/>
<feature type="region of interest" description="Disordered" evidence="5">
    <location>
        <begin position="533"/>
        <end position="563"/>
    </location>
</feature>
<feature type="compositionally biased region" description="Basic and acidic residues" evidence="5">
    <location>
        <begin position="544"/>
        <end position="557"/>
    </location>
</feature>
<dbReference type="InterPro" id="IPR005828">
    <property type="entry name" value="MFS_sugar_transport-like"/>
</dbReference>
<dbReference type="PANTHER" id="PTHR24064">
    <property type="entry name" value="SOLUTE CARRIER FAMILY 22 MEMBER"/>
    <property type="match status" value="1"/>
</dbReference>
<feature type="transmembrane region" description="Helical" evidence="6">
    <location>
        <begin position="145"/>
        <end position="171"/>
    </location>
</feature>
<dbReference type="OrthoDB" id="2261376at2759"/>
<feature type="transmembrane region" description="Helical" evidence="6">
    <location>
        <begin position="328"/>
        <end position="349"/>
    </location>
</feature>
<protein>
    <submittedName>
        <fullName evidence="8">Putative organic cation transporter protein isoform X2</fullName>
    </submittedName>
</protein>
<dbReference type="Gene3D" id="1.20.1250.20">
    <property type="entry name" value="MFS general substrate transporter like domains"/>
    <property type="match status" value="1"/>
</dbReference>
<evidence type="ECO:0000256" key="6">
    <source>
        <dbReference type="SAM" id="Phobius"/>
    </source>
</evidence>
<feature type="transmembrane region" description="Helical" evidence="6">
    <location>
        <begin position="481"/>
        <end position="503"/>
    </location>
</feature>
<feature type="transmembrane region" description="Helical" evidence="6">
    <location>
        <begin position="418"/>
        <end position="444"/>
    </location>
</feature>
<keyword evidence="9" id="KW-1185">Reference proteome</keyword>
<dbReference type="SUPFAM" id="SSF103473">
    <property type="entry name" value="MFS general substrate transporter"/>
    <property type="match status" value="1"/>
</dbReference>
<dbReference type="InterPro" id="IPR036259">
    <property type="entry name" value="MFS_trans_sf"/>
</dbReference>
<feature type="transmembrane region" description="Helical" evidence="6">
    <location>
        <begin position="229"/>
        <end position="248"/>
    </location>
</feature>
<proteinExistence type="predicted"/>
<dbReference type="Proteomes" id="UP000230750">
    <property type="component" value="Unassembled WGS sequence"/>
</dbReference>
<organism evidence="8 9">
    <name type="scientific">Stichopus japonicus</name>
    <name type="common">Sea cucumber</name>
    <dbReference type="NCBI Taxonomy" id="307972"/>
    <lineage>
        <taxon>Eukaryota</taxon>
        <taxon>Metazoa</taxon>
        <taxon>Echinodermata</taxon>
        <taxon>Eleutherozoa</taxon>
        <taxon>Echinozoa</taxon>
        <taxon>Holothuroidea</taxon>
        <taxon>Aspidochirotacea</taxon>
        <taxon>Aspidochirotida</taxon>
        <taxon>Stichopodidae</taxon>
        <taxon>Apostichopus</taxon>
    </lineage>
</organism>
<evidence type="ECO:0000313" key="8">
    <source>
        <dbReference type="EMBL" id="PIK43272.1"/>
    </source>
</evidence>
<reference evidence="8 9" key="1">
    <citation type="journal article" date="2017" name="PLoS Biol.">
        <title>The sea cucumber genome provides insights into morphological evolution and visceral regeneration.</title>
        <authorList>
            <person name="Zhang X."/>
            <person name="Sun L."/>
            <person name="Yuan J."/>
            <person name="Sun Y."/>
            <person name="Gao Y."/>
            <person name="Zhang L."/>
            <person name="Li S."/>
            <person name="Dai H."/>
            <person name="Hamel J.F."/>
            <person name="Liu C."/>
            <person name="Yu Y."/>
            <person name="Liu S."/>
            <person name="Lin W."/>
            <person name="Guo K."/>
            <person name="Jin S."/>
            <person name="Xu P."/>
            <person name="Storey K.B."/>
            <person name="Huan P."/>
            <person name="Zhang T."/>
            <person name="Zhou Y."/>
            <person name="Zhang J."/>
            <person name="Lin C."/>
            <person name="Li X."/>
            <person name="Xing L."/>
            <person name="Huo D."/>
            <person name="Sun M."/>
            <person name="Wang L."/>
            <person name="Mercier A."/>
            <person name="Li F."/>
            <person name="Yang H."/>
            <person name="Xiang J."/>
        </authorList>
    </citation>
    <scope>NUCLEOTIDE SEQUENCE [LARGE SCALE GENOMIC DNA]</scope>
    <source>
        <strain evidence="8">Shaxun</strain>
        <tissue evidence="8">Muscle</tissue>
    </source>
</reference>
<dbReference type="GO" id="GO:0022857">
    <property type="term" value="F:transmembrane transporter activity"/>
    <property type="evidence" value="ECO:0007669"/>
    <property type="project" value="InterPro"/>
</dbReference>
<dbReference type="GO" id="GO:0016020">
    <property type="term" value="C:membrane"/>
    <property type="evidence" value="ECO:0007669"/>
    <property type="project" value="UniProtKB-SubCell"/>
</dbReference>
<feature type="transmembrane region" description="Helical" evidence="6">
    <location>
        <begin position="361"/>
        <end position="382"/>
    </location>
</feature>
<dbReference type="AlphaFoldDB" id="A0A2G8K5L2"/>
<feature type="transmembrane region" description="Helical" evidence="6">
    <location>
        <begin position="389"/>
        <end position="412"/>
    </location>
</feature>
<keyword evidence="3 6" id="KW-1133">Transmembrane helix</keyword>
<dbReference type="InterPro" id="IPR020846">
    <property type="entry name" value="MFS_dom"/>
</dbReference>
<feature type="transmembrane region" description="Helical" evidence="6">
    <location>
        <begin position="456"/>
        <end position="475"/>
    </location>
</feature>
<accession>A0A2G8K5L2</accession>
<evidence type="ECO:0000256" key="3">
    <source>
        <dbReference type="ARBA" id="ARBA00022989"/>
    </source>
</evidence>
<comment type="caution">
    <text evidence="8">The sequence shown here is derived from an EMBL/GenBank/DDBJ whole genome shotgun (WGS) entry which is preliminary data.</text>
</comment>
<evidence type="ECO:0000256" key="1">
    <source>
        <dbReference type="ARBA" id="ARBA00004141"/>
    </source>
</evidence>
<name>A0A2G8K5L2_STIJA</name>
<sequence length="563" mass="61848">MELDEALEAAKPLGRTQLMILLASMLMNMESGFSVLSNVFLAKTPPYHCANHSGFSLEESVPFIDGSYSTCEVYSDPVHSNDTQPCNMWYFDTEKAGKSVVSDWDLVCARDFLPGVGQSLILAGFAVGSILGGPVADKYGKKPTLLISLVIFNAVGLSVSLSQGFIAFGILRFLMGTIFKAVRIPLINLMFEYLVPRYRSLVGILPFIMGSVGLVIMSGIAYLVRDWRYLNIVLMTPTLSMMIFSWLLPESIRWSLSRGYIKKAEETMQKVAAFNKAKDFPLVVFDDQHPKQEGNSSENVSDDESQENCKSKSLEGFRFIAQLFQPPTLTVSLVLSWAWLTCTLVYFGFALTTGSLAGDPYLNFCLSSLVDIPAALVSLFLIKKIGSLVPLIAGLVLAAVLMILIIILPFAIVDKDVLSGLLTTLALMGRFSITLTIPPMFLLMSDLFPTPIRNSGTSLVQLIGNIGSLSAPLVIYMNKFFANLAFLVMVLCALLAAGLALLLPDTLNTKQLETVDDLKVLFATKTIFSRRKNEKEDAETDSSSFDKHDTTEMRESCADEGYV</sequence>
<keyword evidence="4 6" id="KW-0472">Membrane</keyword>